<feature type="region of interest" description="Disordered" evidence="1">
    <location>
        <begin position="63"/>
        <end position="163"/>
    </location>
</feature>
<evidence type="ECO:0000313" key="3">
    <source>
        <dbReference type="Proteomes" id="UP000314294"/>
    </source>
</evidence>
<dbReference type="Proteomes" id="UP000314294">
    <property type="component" value="Unassembled WGS sequence"/>
</dbReference>
<sequence>MATGSSTFGLRIFGPKTVANWVQARKSWYLWKGTTGSGSSLRYSFSREATSKASCSSLTRLACPGSRKRPSSRRPHCRMKSTHCSTSMGASLLPNRRSAVNRNQYQTPRTENKRGRLGLSHSVCRGEPAARPVRSPKRRARAPLEHNAGQWQPVKSIASLSAR</sequence>
<keyword evidence="3" id="KW-1185">Reference proteome</keyword>
<comment type="caution">
    <text evidence="2">The sequence shown here is derived from an EMBL/GenBank/DDBJ whole genome shotgun (WGS) entry which is preliminary data.</text>
</comment>
<reference evidence="2 3" key="1">
    <citation type="submission" date="2019-03" db="EMBL/GenBank/DDBJ databases">
        <title>First draft genome of Liparis tanakae, snailfish: a comprehensive survey of snailfish specific genes.</title>
        <authorList>
            <person name="Kim W."/>
            <person name="Song I."/>
            <person name="Jeong J.-H."/>
            <person name="Kim D."/>
            <person name="Kim S."/>
            <person name="Ryu S."/>
            <person name="Song J.Y."/>
            <person name="Lee S.K."/>
        </authorList>
    </citation>
    <scope>NUCLEOTIDE SEQUENCE [LARGE SCALE GENOMIC DNA]</scope>
    <source>
        <tissue evidence="2">Muscle</tissue>
    </source>
</reference>
<accession>A0A4Z2J577</accession>
<proteinExistence type="predicted"/>
<feature type="compositionally biased region" description="Polar residues" evidence="1">
    <location>
        <begin position="98"/>
        <end position="109"/>
    </location>
</feature>
<dbReference type="AlphaFoldDB" id="A0A4Z2J577"/>
<organism evidence="2 3">
    <name type="scientific">Liparis tanakae</name>
    <name type="common">Tanaka's snailfish</name>
    <dbReference type="NCBI Taxonomy" id="230148"/>
    <lineage>
        <taxon>Eukaryota</taxon>
        <taxon>Metazoa</taxon>
        <taxon>Chordata</taxon>
        <taxon>Craniata</taxon>
        <taxon>Vertebrata</taxon>
        <taxon>Euteleostomi</taxon>
        <taxon>Actinopterygii</taxon>
        <taxon>Neopterygii</taxon>
        <taxon>Teleostei</taxon>
        <taxon>Neoteleostei</taxon>
        <taxon>Acanthomorphata</taxon>
        <taxon>Eupercaria</taxon>
        <taxon>Perciformes</taxon>
        <taxon>Cottioidei</taxon>
        <taxon>Cottales</taxon>
        <taxon>Liparidae</taxon>
        <taxon>Liparis</taxon>
    </lineage>
</organism>
<feature type="compositionally biased region" description="Basic residues" evidence="1">
    <location>
        <begin position="66"/>
        <end position="81"/>
    </location>
</feature>
<gene>
    <name evidence="2" type="ORF">EYF80_004348</name>
</gene>
<name>A0A4Z2J577_9TELE</name>
<evidence type="ECO:0000256" key="1">
    <source>
        <dbReference type="SAM" id="MobiDB-lite"/>
    </source>
</evidence>
<dbReference type="EMBL" id="SRLO01000021">
    <property type="protein sequence ID" value="TNN85326.1"/>
    <property type="molecule type" value="Genomic_DNA"/>
</dbReference>
<protein>
    <submittedName>
        <fullName evidence="2">Uncharacterized protein</fullName>
    </submittedName>
</protein>
<evidence type="ECO:0000313" key="2">
    <source>
        <dbReference type="EMBL" id="TNN85326.1"/>
    </source>
</evidence>